<dbReference type="AlphaFoldDB" id="A0A1L9SSP4"/>
<dbReference type="CDD" id="cd22191">
    <property type="entry name" value="DPBB_RlpA_EXP_N-like"/>
    <property type="match status" value="1"/>
</dbReference>
<feature type="chain" id="PRO_5009887562" description="Barwin domain-containing protein" evidence="1">
    <location>
        <begin position="17"/>
        <end position="193"/>
    </location>
</feature>
<dbReference type="Proteomes" id="UP000184188">
    <property type="component" value="Unassembled WGS sequence"/>
</dbReference>
<dbReference type="OrthoDB" id="2564987at2759"/>
<dbReference type="STRING" id="1073090.A0A1L9SSP4"/>
<gene>
    <name evidence="2" type="ORF">ASPZODRAFT_128763</name>
</gene>
<dbReference type="RefSeq" id="XP_022584653.1">
    <property type="nucleotide sequence ID" value="XM_022722106.1"/>
</dbReference>
<evidence type="ECO:0000256" key="1">
    <source>
        <dbReference type="SAM" id="SignalP"/>
    </source>
</evidence>
<dbReference type="VEuPathDB" id="FungiDB:ASPZODRAFT_128763"/>
<evidence type="ECO:0000313" key="3">
    <source>
        <dbReference type="Proteomes" id="UP000184188"/>
    </source>
</evidence>
<evidence type="ECO:0008006" key="4">
    <source>
        <dbReference type="Google" id="ProtNLM"/>
    </source>
</evidence>
<accession>A0A1L9SSP4</accession>
<reference evidence="3" key="1">
    <citation type="journal article" date="2017" name="Genome Biol.">
        <title>Comparative genomics reveals high biological diversity and specific adaptations in the industrially and medically important fungal genus Aspergillus.</title>
        <authorList>
            <person name="de Vries R.P."/>
            <person name="Riley R."/>
            <person name="Wiebenga A."/>
            <person name="Aguilar-Osorio G."/>
            <person name="Amillis S."/>
            <person name="Uchima C.A."/>
            <person name="Anderluh G."/>
            <person name="Asadollahi M."/>
            <person name="Askin M."/>
            <person name="Barry K."/>
            <person name="Battaglia E."/>
            <person name="Bayram O."/>
            <person name="Benocci T."/>
            <person name="Braus-Stromeyer S.A."/>
            <person name="Caldana C."/>
            <person name="Canovas D."/>
            <person name="Cerqueira G.C."/>
            <person name="Chen F."/>
            <person name="Chen W."/>
            <person name="Choi C."/>
            <person name="Clum A."/>
            <person name="Dos Santos R.A."/>
            <person name="Damasio A.R."/>
            <person name="Diallinas G."/>
            <person name="Emri T."/>
            <person name="Fekete E."/>
            <person name="Flipphi M."/>
            <person name="Freyberg S."/>
            <person name="Gallo A."/>
            <person name="Gournas C."/>
            <person name="Habgood R."/>
            <person name="Hainaut M."/>
            <person name="Harispe M.L."/>
            <person name="Henrissat B."/>
            <person name="Hilden K.S."/>
            <person name="Hope R."/>
            <person name="Hossain A."/>
            <person name="Karabika E."/>
            <person name="Karaffa L."/>
            <person name="Karanyi Z."/>
            <person name="Krasevec N."/>
            <person name="Kuo A."/>
            <person name="Kusch H."/>
            <person name="LaButti K."/>
            <person name="Lagendijk E.L."/>
            <person name="Lapidus A."/>
            <person name="Levasseur A."/>
            <person name="Lindquist E."/>
            <person name="Lipzen A."/>
            <person name="Logrieco A.F."/>
            <person name="MacCabe A."/>
            <person name="Maekelae M.R."/>
            <person name="Malavazi I."/>
            <person name="Melin P."/>
            <person name="Meyer V."/>
            <person name="Mielnichuk N."/>
            <person name="Miskei M."/>
            <person name="Molnar A.P."/>
            <person name="Mule G."/>
            <person name="Ngan C.Y."/>
            <person name="Orejas M."/>
            <person name="Orosz E."/>
            <person name="Ouedraogo J.P."/>
            <person name="Overkamp K.M."/>
            <person name="Park H.-S."/>
            <person name="Perrone G."/>
            <person name="Piumi F."/>
            <person name="Punt P.J."/>
            <person name="Ram A.F."/>
            <person name="Ramon A."/>
            <person name="Rauscher S."/>
            <person name="Record E."/>
            <person name="Riano-Pachon D.M."/>
            <person name="Robert V."/>
            <person name="Roehrig J."/>
            <person name="Ruller R."/>
            <person name="Salamov A."/>
            <person name="Salih N.S."/>
            <person name="Samson R.A."/>
            <person name="Sandor E."/>
            <person name="Sanguinetti M."/>
            <person name="Schuetze T."/>
            <person name="Sepcic K."/>
            <person name="Shelest E."/>
            <person name="Sherlock G."/>
            <person name="Sophianopoulou V."/>
            <person name="Squina F.M."/>
            <person name="Sun H."/>
            <person name="Susca A."/>
            <person name="Todd R.B."/>
            <person name="Tsang A."/>
            <person name="Unkles S.E."/>
            <person name="van de Wiele N."/>
            <person name="van Rossen-Uffink D."/>
            <person name="Oliveira J.V."/>
            <person name="Vesth T.C."/>
            <person name="Visser J."/>
            <person name="Yu J.-H."/>
            <person name="Zhou M."/>
            <person name="Andersen M.R."/>
            <person name="Archer D.B."/>
            <person name="Baker S.E."/>
            <person name="Benoit I."/>
            <person name="Brakhage A.A."/>
            <person name="Braus G.H."/>
            <person name="Fischer R."/>
            <person name="Frisvad J.C."/>
            <person name="Goldman G.H."/>
            <person name="Houbraken J."/>
            <person name="Oakley B."/>
            <person name="Pocsi I."/>
            <person name="Scazzocchio C."/>
            <person name="Seiboth B."/>
            <person name="vanKuyk P.A."/>
            <person name="Wortman J."/>
            <person name="Dyer P.S."/>
            <person name="Grigoriev I.V."/>
        </authorList>
    </citation>
    <scope>NUCLEOTIDE SEQUENCE [LARGE SCALE GENOMIC DNA]</scope>
    <source>
        <strain evidence="3">CBS 506.65</strain>
    </source>
</reference>
<dbReference type="Gene3D" id="2.40.40.10">
    <property type="entry name" value="RlpA-like domain"/>
    <property type="match status" value="1"/>
</dbReference>
<sequence>MFASTLLFALGASASSSIYSGSGFGTYYYDISDVDACGTSFSSQNLGDVECSQVTALSLDTINSNYLVAMNHTQLVDNMETYCGKRVVVTINGVKSDLPLFIGDGCERCAEGSADSDTWNAEGAPGLDFSYTVLNELSGGEACDDGHVSIEWEILDETLYEFDTGASDSSTSQGPVSAAVTASASATASTFTA</sequence>
<keyword evidence="3" id="KW-1185">Reference proteome</keyword>
<feature type="signal peptide" evidence="1">
    <location>
        <begin position="1"/>
        <end position="16"/>
    </location>
</feature>
<protein>
    <recommendedName>
        <fullName evidence="4">Barwin domain-containing protein</fullName>
    </recommendedName>
</protein>
<name>A0A1L9SSP4_9EURO</name>
<dbReference type="GeneID" id="34608571"/>
<proteinExistence type="predicted"/>
<dbReference type="InterPro" id="IPR036908">
    <property type="entry name" value="RlpA-like_sf"/>
</dbReference>
<evidence type="ECO:0000313" key="2">
    <source>
        <dbReference type="EMBL" id="OJJ50143.1"/>
    </source>
</evidence>
<keyword evidence="1" id="KW-0732">Signal</keyword>
<organism evidence="2 3">
    <name type="scientific">Penicilliopsis zonata CBS 506.65</name>
    <dbReference type="NCBI Taxonomy" id="1073090"/>
    <lineage>
        <taxon>Eukaryota</taxon>
        <taxon>Fungi</taxon>
        <taxon>Dikarya</taxon>
        <taxon>Ascomycota</taxon>
        <taxon>Pezizomycotina</taxon>
        <taxon>Eurotiomycetes</taxon>
        <taxon>Eurotiomycetidae</taxon>
        <taxon>Eurotiales</taxon>
        <taxon>Aspergillaceae</taxon>
        <taxon>Penicilliopsis</taxon>
    </lineage>
</organism>
<dbReference type="EMBL" id="KV878337">
    <property type="protein sequence ID" value="OJJ50143.1"/>
    <property type="molecule type" value="Genomic_DNA"/>
</dbReference>